<dbReference type="OrthoDB" id="197206at2759"/>
<dbReference type="Pfam" id="PF13347">
    <property type="entry name" value="MFS_2"/>
    <property type="match status" value="1"/>
</dbReference>
<evidence type="ECO:0000313" key="7">
    <source>
        <dbReference type="EMBL" id="KAF0718690.1"/>
    </source>
</evidence>
<dbReference type="AlphaFoldDB" id="A0A485K834"/>
<dbReference type="Proteomes" id="UP000332933">
    <property type="component" value="Unassembled WGS sequence"/>
</dbReference>
<evidence type="ECO:0000256" key="1">
    <source>
        <dbReference type="ARBA" id="ARBA00004141"/>
    </source>
</evidence>
<dbReference type="InterPro" id="IPR036259">
    <property type="entry name" value="MFS_trans_sf"/>
</dbReference>
<evidence type="ECO:0000256" key="2">
    <source>
        <dbReference type="ARBA" id="ARBA00022448"/>
    </source>
</evidence>
<evidence type="ECO:0000256" key="4">
    <source>
        <dbReference type="ARBA" id="ARBA00022989"/>
    </source>
</evidence>
<keyword evidence="4 6" id="KW-1133">Transmembrane helix</keyword>
<feature type="transmembrane region" description="Helical" evidence="6">
    <location>
        <begin position="112"/>
        <end position="129"/>
    </location>
</feature>
<feature type="transmembrane region" description="Helical" evidence="6">
    <location>
        <begin position="369"/>
        <end position="389"/>
    </location>
</feature>
<name>A0A485K834_9STRA</name>
<dbReference type="EMBL" id="VJMH01000131">
    <property type="protein sequence ID" value="KAF0718690.1"/>
    <property type="molecule type" value="Genomic_DNA"/>
</dbReference>
<gene>
    <name evidence="8" type="primary">Aste57867_1540</name>
    <name evidence="7" type="ORF">As57867_001539</name>
    <name evidence="8" type="ORF">ASTE57867_1540</name>
</gene>
<accession>A0A485K834</accession>
<evidence type="ECO:0000256" key="5">
    <source>
        <dbReference type="ARBA" id="ARBA00023136"/>
    </source>
</evidence>
<feature type="transmembrane region" description="Helical" evidence="6">
    <location>
        <begin position="191"/>
        <end position="210"/>
    </location>
</feature>
<dbReference type="SUPFAM" id="SSF103473">
    <property type="entry name" value="MFS general substrate transporter"/>
    <property type="match status" value="1"/>
</dbReference>
<feature type="transmembrane region" description="Helical" evidence="6">
    <location>
        <begin position="449"/>
        <end position="469"/>
    </location>
</feature>
<sequence length="478" mass="51699">MKPTRLTDEVDERESVSSALGSAMLDDGGRITESHVESCSVAMLLLLCAPRMAMNMAWSAQWAALGPLLQILLPSWAVQLVQIVGPVTGLVVAPTVGVLSDNCTSGYGRRRPFLFGGAIASCLCWFLMMHTTDLGKALGDTPDRRHWTAFFTVFCYVWMDITVNIAQVPATLIIADFAGERQVLGSSIAQAYSITGSFVVSGYIMWFGAAHEHIKTFLSMLIVIMLVTTMAVCILVKEKPYVPERTPTKSEAMKEALFAVYTGLRHLPSTLAIYCGFFVLVQYGFTAYNSSKGQFFGLVVHAGNATDADQCGDRCSASQVAFNDGVRLAGGITDTLFNAVGMIYLATLPWLVHRFGVKRVLTTALVPQILFIGMAFCKAAPVVVAIVALSSITQSTIYALQMPVIIHVLGYGETNRLGLFAGAFNSANCFGQLLNFALASVLVTSSLGYTLPVLVGGLLTLVAFFICLLKWHIRLHTL</sequence>
<reference evidence="7" key="2">
    <citation type="submission" date="2019-06" db="EMBL/GenBank/DDBJ databases">
        <title>Genomics analysis of Aphanomyces spp. identifies a new class of oomycete effector associated with host adaptation.</title>
        <authorList>
            <person name="Gaulin E."/>
        </authorList>
    </citation>
    <scope>NUCLEOTIDE SEQUENCE</scope>
    <source>
        <strain evidence="7">CBS 578.67</strain>
    </source>
</reference>
<proteinExistence type="predicted"/>
<dbReference type="Gene3D" id="1.20.1250.20">
    <property type="entry name" value="MFS general substrate transporter like domains"/>
    <property type="match status" value="2"/>
</dbReference>
<evidence type="ECO:0000256" key="6">
    <source>
        <dbReference type="SAM" id="Phobius"/>
    </source>
</evidence>
<feature type="transmembrane region" description="Helical" evidence="6">
    <location>
        <begin position="336"/>
        <end position="357"/>
    </location>
</feature>
<dbReference type="PANTHER" id="PTHR19432:SF26">
    <property type="entry name" value="MAJOR FACILITATOR SUPERFAMILY (MFS) PROFILE DOMAIN-CONTAINING PROTEIN"/>
    <property type="match status" value="1"/>
</dbReference>
<reference evidence="8 9" key="1">
    <citation type="submission" date="2019-03" db="EMBL/GenBank/DDBJ databases">
        <authorList>
            <person name="Gaulin E."/>
            <person name="Dumas B."/>
        </authorList>
    </citation>
    <scope>NUCLEOTIDE SEQUENCE [LARGE SCALE GENOMIC DNA]</scope>
    <source>
        <strain evidence="8">CBS 568.67</strain>
    </source>
</reference>
<dbReference type="GO" id="GO:0016020">
    <property type="term" value="C:membrane"/>
    <property type="evidence" value="ECO:0007669"/>
    <property type="project" value="UniProtKB-SubCell"/>
</dbReference>
<keyword evidence="2" id="KW-0813">Transport</keyword>
<organism evidence="8 9">
    <name type="scientific">Aphanomyces stellatus</name>
    <dbReference type="NCBI Taxonomy" id="120398"/>
    <lineage>
        <taxon>Eukaryota</taxon>
        <taxon>Sar</taxon>
        <taxon>Stramenopiles</taxon>
        <taxon>Oomycota</taxon>
        <taxon>Saprolegniomycetes</taxon>
        <taxon>Saprolegniales</taxon>
        <taxon>Verrucalvaceae</taxon>
        <taxon>Aphanomyces</taxon>
    </lineage>
</organism>
<keyword evidence="5 6" id="KW-0472">Membrane</keyword>
<dbReference type="EMBL" id="CAADRA010000131">
    <property type="protein sequence ID" value="VFT78755.1"/>
    <property type="molecule type" value="Genomic_DNA"/>
</dbReference>
<dbReference type="PANTHER" id="PTHR19432">
    <property type="entry name" value="SUGAR TRANSPORTER"/>
    <property type="match status" value="1"/>
</dbReference>
<feature type="transmembrane region" description="Helical" evidence="6">
    <location>
        <begin position="257"/>
        <end position="281"/>
    </location>
</feature>
<feature type="transmembrane region" description="Helical" evidence="6">
    <location>
        <begin position="149"/>
        <end position="179"/>
    </location>
</feature>
<keyword evidence="9" id="KW-1185">Reference proteome</keyword>
<evidence type="ECO:0000313" key="8">
    <source>
        <dbReference type="EMBL" id="VFT78755.1"/>
    </source>
</evidence>
<feature type="transmembrane region" description="Helical" evidence="6">
    <location>
        <begin position="79"/>
        <end position="100"/>
    </location>
</feature>
<evidence type="ECO:0000313" key="9">
    <source>
        <dbReference type="Proteomes" id="UP000332933"/>
    </source>
</evidence>
<evidence type="ECO:0000256" key="3">
    <source>
        <dbReference type="ARBA" id="ARBA00022692"/>
    </source>
</evidence>
<feature type="transmembrane region" description="Helical" evidence="6">
    <location>
        <begin position="216"/>
        <end position="236"/>
    </location>
</feature>
<dbReference type="GO" id="GO:0008506">
    <property type="term" value="F:sucrose:proton symporter activity"/>
    <property type="evidence" value="ECO:0007669"/>
    <property type="project" value="TreeGrafter"/>
</dbReference>
<keyword evidence="3 6" id="KW-0812">Transmembrane</keyword>
<protein>
    <submittedName>
        <fullName evidence="8">Aste57867_1540 protein</fullName>
    </submittedName>
</protein>
<comment type="subcellular location">
    <subcellularLocation>
        <location evidence="1">Membrane</location>
        <topology evidence="1">Multi-pass membrane protein</topology>
    </subcellularLocation>
</comment>